<feature type="compositionally biased region" description="Acidic residues" evidence="1">
    <location>
        <begin position="86"/>
        <end position="96"/>
    </location>
</feature>
<keyword evidence="3" id="KW-1185">Reference proteome</keyword>
<dbReference type="GeneID" id="95984867"/>
<dbReference type="RefSeq" id="XP_069209769.1">
    <property type="nucleotide sequence ID" value="XM_069352351.1"/>
</dbReference>
<evidence type="ECO:0000256" key="1">
    <source>
        <dbReference type="SAM" id="MobiDB-lite"/>
    </source>
</evidence>
<comment type="caution">
    <text evidence="2">The sequence shown here is derived from an EMBL/GenBank/DDBJ whole genome shotgun (WGS) entry which is preliminary data.</text>
</comment>
<name>A0ABR3Q513_9TREE</name>
<proteinExistence type="predicted"/>
<dbReference type="Proteomes" id="UP001565368">
    <property type="component" value="Unassembled WGS sequence"/>
</dbReference>
<evidence type="ECO:0000313" key="3">
    <source>
        <dbReference type="Proteomes" id="UP001565368"/>
    </source>
</evidence>
<accession>A0ABR3Q513</accession>
<gene>
    <name evidence="2" type="ORF">Q8F55_003824</name>
</gene>
<organism evidence="2 3">
    <name type="scientific">Vanrija albida</name>
    <dbReference type="NCBI Taxonomy" id="181172"/>
    <lineage>
        <taxon>Eukaryota</taxon>
        <taxon>Fungi</taxon>
        <taxon>Dikarya</taxon>
        <taxon>Basidiomycota</taxon>
        <taxon>Agaricomycotina</taxon>
        <taxon>Tremellomycetes</taxon>
        <taxon>Trichosporonales</taxon>
        <taxon>Trichosporonaceae</taxon>
        <taxon>Vanrija</taxon>
    </lineage>
</organism>
<sequence length="242" mass="26710">MYGDESSSETLLTTGTRWIFGSNQPVTHGRLTDGNLEYLLREKPRLKAKAPGTDDDDGLHENEGEACPPPAKKTRSSTRHRNSHEEDLDEDLDDNGSPEKQELKSKLCALRKDDLLKLGRQHHIAANFKQANGKWAPKTKDMLVNNIMRLHAAQGVLDLSKVKRHTSKPMSSRHEAALATSTHRSPTPGDRGFYATKNKTELLTLCKAANIPFLNGMGTYESVTVLVDRLASYHSAAGAPTD</sequence>
<reference evidence="2 3" key="1">
    <citation type="submission" date="2023-08" db="EMBL/GenBank/DDBJ databases">
        <title>Annotated Genome Sequence of Vanrija albida AlHP1.</title>
        <authorList>
            <person name="Herzog R."/>
        </authorList>
    </citation>
    <scope>NUCLEOTIDE SEQUENCE [LARGE SCALE GENOMIC DNA]</scope>
    <source>
        <strain evidence="2 3">AlHP1</strain>
    </source>
</reference>
<feature type="compositionally biased region" description="Basic residues" evidence="1">
    <location>
        <begin position="72"/>
        <end position="82"/>
    </location>
</feature>
<dbReference type="EMBL" id="JBBXJM010000003">
    <property type="protein sequence ID" value="KAL1409825.1"/>
    <property type="molecule type" value="Genomic_DNA"/>
</dbReference>
<feature type="region of interest" description="Disordered" evidence="1">
    <location>
        <begin position="1"/>
        <end position="100"/>
    </location>
</feature>
<feature type="region of interest" description="Disordered" evidence="1">
    <location>
        <begin position="167"/>
        <end position="193"/>
    </location>
</feature>
<protein>
    <submittedName>
        <fullName evidence="2">Uncharacterized protein</fullName>
    </submittedName>
</protein>
<evidence type="ECO:0000313" key="2">
    <source>
        <dbReference type="EMBL" id="KAL1409825.1"/>
    </source>
</evidence>